<name>A0A3E0M3H4_9CHRO</name>
<evidence type="ECO:0000313" key="2">
    <source>
        <dbReference type="Proteomes" id="UP000257002"/>
    </source>
</evidence>
<accession>A0A3E0M3H4</accession>
<protein>
    <submittedName>
        <fullName evidence="1">Uncharacterized protein</fullName>
    </submittedName>
</protein>
<reference evidence="1 2" key="1">
    <citation type="submission" date="2017-10" db="EMBL/GenBank/DDBJ databases">
        <title>A large-scale comparative metagenomic study reveals the eutrophication-driven functional interactions in six Microcystis-epibionts communities.</title>
        <authorList>
            <person name="Li Q."/>
            <person name="Lin F."/>
        </authorList>
    </citation>
    <scope>NUCLEOTIDE SEQUENCE [LARGE SCALE GENOMIC DNA]</scope>
    <source>
        <strain evidence="1">TW10</strain>
    </source>
</reference>
<dbReference type="EMBL" id="QQWD01000006">
    <property type="protein sequence ID" value="REJ54198.1"/>
    <property type="molecule type" value="Genomic_DNA"/>
</dbReference>
<sequence>MSEIQTKLCLAWFIACDTVPNTTAHRYKLVRYTYFSSLLTFAVRLSSRPKPLAFCLLPKTHNFCTSAD</sequence>
<gene>
    <name evidence="1" type="ORF">DWQ51_07240</name>
</gene>
<proteinExistence type="predicted"/>
<comment type="caution">
    <text evidence="1">The sequence shown here is derived from an EMBL/GenBank/DDBJ whole genome shotgun (WGS) entry which is preliminary data.</text>
</comment>
<dbReference type="Proteomes" id="UP000257002">
    <property type="component" value="Unassembled WGS sequence"/>
</dbReference>
<dbReference type="AlphaFoldDB" id="A0A3E0M3H4"/>
<evidence type="ECO:0000313" key="1">
    <source>
        <dbReference type="EMBL" id="REJ54198.1"/>
    </source>
</evidence>
<organism evidence="1 2">
    <name type="scientific">Microcystis wesenbergii TW10</name>
    <dbReference type="NCBI Taxonomy" id="2060474"/>
    <lineage>
        <taxon>Bacteria</taxon>
        <taxon>Bacillati</taxon>
        <taxon>Cyanobacteriota</taxon>
        <taxon>Cyanophyceae</taxon>
        <taxon>Oscillatoriophycideae</taxon>
        <taxon>Chroococcales</taxon>
        <taxon>Microcystaceae</taxon>
        <taxon>Microcystis</taxon>
    </lineage>
</organism>